<dbReference type="InterPro" id="IPR015655">
    <property type="entry name" value="PP2C"/>
</dbReference>
<dbReference type="PANTHER" id="PTHR13832">
    <property type="entry name" value="PROTEIN PHOSPHATASE 2C"/>
    <property type="match status" value="1"/>
</dbReference>
<keyword evidence="4 5" id="KW-0904">Protein phosphatase</keyword>
<dbReference type="InterPro" id="IPR000222">
    <property type="entry name" value="PP2C_BS"/>
</dbReference>
<feature type="region of interest" description="Disordered" evidence="6">
    <location>
        <begin position="1"/>
        <end position="29"/>
    </location>
</feature>
<feature type="compositionally biased region" description="Low complexity" evidence="6">
    <location>
        <begin position="16"/>
        <end position="25"/>
    </location>
</feature>
<dbReference type="Pfam" id="PF00481">
    <property type="entry name" value="PP2C"/>
    <property type="match status" value="1"/>
</dbReference>
<dbReference type="Gene3D" id="3.60.40.10">
    <property type="entry name" value="PPM-type phosphatase domain"/>
    <property type="match status" value="1"/>
</dbReference>
<name>A0A9P7GJI6_9AGAR</name>
<keyword evidence="2" id="KW-0479">Metal-binding</keyword>
<dbReference type="PROSITE" id="PS51746">
    <property type="entry name" value="PPM_2"/>
    <property type="match status" value="1"/>
</dbReference>
<dbReference type="PROSITE" id="PS01032">
    <property type="entry name" value="PPM_1"/>
    <property type="match status" value="1"/>
</dbReference>
<evidence type="ECO:0000313" key="8">
    <source>
        <dbReference type="EMBL" id="KAG5651171.1"/>
    </source>
</evidence>
<evidence type="ECO:0000256" key="2">
    <source>
        <dbReference type="ARBA" id="ARBA00022723"/>
    </source>
</evidence>
<gene>
    <name evidence="8" type="ORF">H0H81_009635</name>
</gene>
<keyword evidence="9" id="KW-1185">Reference proteome</keyword>
<reference evidence="8" key="1">
    <citation type="submission" date="2021-02" db="EMBL/GenBank/DDBJ databases">
        <authorList>
            <person name="Nieuwenhuis M."/>
            <person name="Van De Peppel L.J.J."/>
        </authorList>
    </citation>
    <scope>NUCLEOTIDE SEQUENCE</scope>
    <source>
        <strain evidence="8">D49</strain>
    </source>
</reference>
<evidence type="ECO:0000313" key="9">
    <source>
        <dbReference type="Proteomes" id="UP000717328"/>
    </source>
</evidence>
<evidence type="ECO:0000256" key="6">
    <source>
        <dbReference type="SAM" id="MobiDB-lite"/>
    </source>
</evidence>
<dbReference type="InterPro" id="IPR036457">
    <property type="entry name" value="PPM-type-like_dom_sf"/>
</dbReference>
<feature type="domain" description="PPM-type phosphatase" evidence="7">
    <location>
        <begin position="59"/>
        <end position="340"/>
    </location>
</feature>
<protein>
    <recommendedName>
        <fullName evidence="7">PPM-type phosphatase domain-containing protein</fullName>
    </recommendedName>
</protein>
<dbReference type="EMBL" id="JABCKI010000286">
    <property type="protein sequence ID" value="KAG5651171.1"/>
    <property type="molecule type" value="Genomic_DNA"/>
</dbReference>
<evidence type="ECO:0000256" key="5">
    <source>
        <dbReference type="RuleBase" id="RU003465"/>
    </source>
</evidence>
<accession>A0A9P7GJI6</accession>
<dbReference type="CDD" id="cd00143">
    <property type="entry name" value="PP2Cc"/>
    <property type="match status" value="1"/>
</dbReference>
<organism evidence="8 9">
    <name type="scientific">Sphagnurus paluster</name>
    <dbReference type="NCBI Taxonomy" id="117069"/>
    <lineage>
        <taxon>Eukaryota</taxon>
        <taxon>Fungi</taxon>
        <taxon>Dikarya</taxon>
        <taxon>Basidiomycota</taxon>
        <taxon>Agaricomycotina</taxon>
        <taxon>Agaricomycetes</taxon>
        <taxon>Agaricomycetidae</taxon>
        <taxon>Agaricales</taxon>
        <taxon>Tricholomatineae</taxon>
        <taxon>Lyophyllaceae</taxon>
        <taxon>Sphagnurus</taxon>
    </lineage>
</organism>
<evidence type="ECO:0000259" key="7">
    <source>
        <dbReference type="PROSITE" id="PS51746"/>
    </source>
</evidence>
<proteinExistence type="inferred from homology"/>
<comment type="similarity">
    <text evidence="1 5">Belongs to the PP2C family.</text>
</comment>
<keyword evidence="3 5" id="KW-0378">Hydrolase</keyword>
<dbReference type="GO" id="GO:0004722">
    <property type="term" value="F:protein serine/threonine phosphatase activity"/>
    <property type="evidence" value="ECO:0007669"/>
    <property type="project" value="InterPro"/>
</dbReference>
<evidence type="ECO:0000256" key="1">
    <source>
        <dbReference type="ARBA" id="ARBA00006702"/>
    </source>
</evidence>
<evidence type="ECO:0000256" key="4">
    <source>
        <dbReference type="ARBA" id="ARBA00022912"/>
    </source>
</evidence>
<dbReference type="PANTHER" id="PTHR13832:SF837">
    <property type="entry name" value="PROTEIN PHOSPHATASE 2C-LIKE DOMAIN-CONTAINING PROTEIN 1"/>
    <property type="match status" value="1"/>
</dbReference>
<reference evidence="8" key="2">
    <citation type="submission" date="2021-10" db="EMBL/GenBank/DDBJ databases">
        <title>Phylogenomics reveals ancestral predisposition of the termite-cultivated fungus Termitomyces towards a domesticated lifestyle.</title>
        <authorList>
            <person name="Auxier B."/>
            <person name="Grum-Grzhimaylo A."/>
            <person name="Cardenas M.E."/>
            <person name="Lodge J.D."/>
            <person name="Laessoe T."/>
            <person name="Pedersen O."/>
            <person name="Smith M.E."/>
            <person name="Kuyper T.W."/>
            <person name="Franco-Molano E.A."/>
            <person name="Baroni T.J."/>
            <person name="Aanen D.K."/>
        </authorList>
    </citation>
    <scope>NUCLEOTIDE SEQUENCE</scope>
    <source>
        <strain evidence="8">D49</strain>
    </source>
</reference>
<dbReference type="SUPFAM" id="SSF81606">
    <property type="entry name" value="PP2C-like"/>
    <property type="match status" value="1"/>
</dbReference>
<evidence type="ECO:0000256" key="3">
    <source>
        <dbReference type="ARBA" id="ARBA00022801"/>
    </source>
</evidence>
<dbReference type="InterPro" id="IPR001932">
    <property type="entry name" value="PPM-type_phosphatase-like_dom"/>
</dbReference>
<sequence>MSAIIPSRKPDLDNFPSTPSAPAAPLTDGNARVKPITIAAGDETYGTLNQLRLNNKYYQIGVSEGQGERKTMEDSYGFIVDYGGIRGQGLFAIFDGHGNKLAAEWCGDNFHKHLKRQLEENPNANIKKEVFPAMFESMDNDLSELSQADANMATSGCTAAIAFLKVEDKKLAKISSESLPTSRAALDPPASAKRFLYCANVGDTRVVLSRGRKAERLTLDHKVTEGSEIERIRDLKGLIFRGRVLGYLNLTRSLGNHEAFEGFSMKKYIIGTPYTTKTKLTPEDEFFILACDGLWDVMTDQEAVDLIYDEEDPEKASQMLRDKAFEKYTHDNVTVMVVRLPKNTGNSE</sequence>
<dbReference type="SMART" id="SM00332">
    <property type="entry name" value="PP2Cc"/>
    <property type="match status" value="1"/>
</dbReference>
<dbReference type="Proteomes" id="UP000717328">
    <property type="component" value="Unassembled WGS sequence"/>
</dbReference>
<comment type="caution">
    <text evidence="8">The sequence shown here is derived from an EMBL/GenBank/DDBJ whole genome shotgun (WGS) entry which is preliminary data.</text>
</comment>
<dbReference type="GO" id="GO:0046872">
    <property type="term" value="F:metal ion binding"/>
    <property type="evidence" value="ECO:0007669"/>
    <property type="project" value="UniProtKB-KW"/>
</dbReference>
<dbReference type="OrthoDB" id="10264738at2759"/>
<dbReference type="AlphaFoldDB" id="A0A9P7GJI6"/>
<dbReference type="SMART" id="SM00331">
    <property type="entry name" value="PP2C_SIG"/>
    <property type="match status" value="1"/>
</dbReference>